<dbReference type="EMBL" id="CP034413">
    <property type="protein sequence ID" value="QCI59467.1"/>
    <property type="molecule type" value="Genomic_DNA"/>
</dbReference>
<dbReference type="GeneID" id="89520706"/>
<evidence type="ECO:0000256" key="2">
    <source>
        <dbReference type="ARBA" id="ARBA00022723"/>
    </source>
</evidence>
<dbReference type="Gene3D" id="3.20.20.140">
    <property type="entry name" value="Metal-dependent hydrolases"/>
    <property type="match status" value="1"/>
</dbReference>
<dbReference type="PANTHER" id="PTHR11271:SF6">
    <property type="entry name" value="GUANINE DEAMINASE"/>
    <property type="match status" value="1"/>
</dbReference>
<evidence type="ECO:0000256" key="4">
    <source>
        <dbReference type="ARBA" id="ARBA00022833"/>
    </source>
</evidence>
<gene>
    <name evidence="6" type="ORF">EIO64_09800</name>
</gene>
<dbReference type="InterPro" id="IPR051607">
    <property type="entry name" value="Metallo-dep_hydrolases"/>
</dbReference>
<accession>A0A4D7AYV8</accession>
<keyword evidence="4" id="KW-0862">Zinc</keyword>
<name>A0A4D7AYV8_9FIRM</name>
<dbReference type="KEGG" id="obj:EIO64_09800"/>
<dbReference type="InterPro" id="IPR032466">
    <property type="entry name" value="Metal_Hydrolase"/>
</dbReference>
<evidence type="ECO:0000256" key="1">
    <source>
        <dbReference type="ARBA" id="ARBA00001947"/>
    </source>
</evidence>
<dbReference type="RefSeq" id="WP_119311826.1">
    <property type="nucleotide sequence ID" value="NZ_CP034413.3"/>
</dbReference>
<dbReference type="AlphaFoldDB" id="A0A4D7AYV8"/>
<sequence>MSLTIIKGTILSAPTLGQLDALPGGYLVAEDGLIRGVYGSLPEQYAGAPVEDWGDALILQSFADLHLHAPQYPMLGMGMDLPLLDWLNAYAFPTEARFADTGYAREIYSRLARELIANGTTRVCMFSSLHTDATLILMEELEKAGVTGYVGKVNMDRNAAPGLLEETTEESRRETLRWLDACQDFRLVKPMLTPRFTPSCTNELMAFLGKLAAERDLPVQSHLSENQAEMAWVRQLHPGCQQYWETYAKYGLWTSRAVMAHCVWSDARERQAMRDAGVTAVHCADSNQNICSGVAPVRAMLNEGVKVALGSDIAGGDHLHMFDVVAASIRASKARRVLDNWETDFLTVPEGWYLATSAGAAYFAEQPGFAPGNHLHALVLADDDLPQPHPMTPQERLERAVYLRQGGAIRAVWSEGRKVFSAEG</sequence>
<evidence type="ECO:0000259" key="5">
    <source>
        <dbReference type="Pfam" id="PF01979"/>
    </source>
</evidence>
<keyword evidence="3 6" id="KW-0378">Hydrolase</keyword>
<evidence type="ECO:0000313" key="7">
    <source>
        <dbReference type="Proteomes" id="UP000298642"/>
    </source>
</evidence>
<reference evidence="7" key="1">
    <citation type="submission" date="2018-12" db="EMBL/GenBank/DDBJ databases">
        <title>Dusodibacter welbiota gen. nov., sp. nov., isolated from human faeces and emended description of the Oscillibacter genus.</title>
        <authorList>
            <person name="Le Roy T."/>
            <person name="Van der Smissen P."/>
            <person name="Delzenne N."/>
            <person name="Muccioli G."/>
            <person name="Collet J.F."/>
            <person name="Cani P.D."/>
        </authorList>
    </citation>
    <scope>NUCLEOTIDE SEQUENCE [LARGE SCALE GENOMIC DNA]</scope>
    <source>
        <strain evidence="7">J115</strain>
    </source>
</reference>
<dbReference type="Pfam" id="PF01979">
    <property type="entry name" value="Amidohydro_1"/>
    <property type="match status" value="1"/>
</dbReference>
<keyword evidence="2" id="KW-0479">Metal-binding</keyword>
<protein>
    <submittedName>
        <fullName evidence="6">Amidohydrolase family protein</fullName>
    </submittedName>
</protein>
<comment type="cofactor">
    <cofactor evidence="1">
        <name>Zn(2+)</name>
        <dbReference type="ChEBI" id="CHEBI:29105"/>
    </cofactor>
</comment>
<dbReference type="Gene3D" id="2.30.40.10">
    <property type="entry name" value="Urease, subunit C, domain 1"/>
    <property type="match status" value="1"/>
</dbReference>
<dbReference type="Proteomes" id="UP000298642">
    <property type="component" value="Chromosome"/>
</dbReference>
<dbReference type="SUPFAM" id="SSF51338">
    <property type="entry name" value="Composite domain of metallo-dependent hydrolases"/>
    <property type="match status" value="1"/>
</dbReference>
<evidence type="ECO:0000313" key="6">
    <source>
        <dbReference type="EMBL" id="QCI59467.1"/>
    </source>
</evidence>
<dbReference type="GO" id="GO:0008892">
    <property type="term" value="F:guanine deaminase activity"/>
    <property type="evidence" value="ECO:0007669"/>
    <property type="project" value="TreeGrafter"/>
</dbReference>
<keyword evidence="7" id="KW-1185">Reference proteome</keyword>
<evidence type="ECO:0000256" key="3">
    <source>
        <dbReference type="ARBA" id="ARBA00022801"/>
    </source>
</evidence>
<dbReference type="SUPFAM" id="SSF51556">
    <property type="entry name" value="Metallo-dependent hydrolases"/>
    <property type="match status" value="1"/>
</dbReference>
<dbReference type="InterPro" id="IPR006680">
    <property type="entry name" value="Amidohydro-rel"/>
</dbReference>
<dbReference type="PANTHER" id="PTHR11271">
    <property type="entry name" value="GUANINE DEAMINASE"/>
    <property type="match status" value="1"/>
</dbReference>
<dbReference type="InterPro" id="IPR011059">
    <property type="entry name" value="Metal-dep_hydrolase_composite"/>
</dbReference>
<proteinExistence type="predicted"/>
<dbReference type="GO" id="GO:0008270">
    <property type="term" value="F:zinc ion binding"/>
    <property type="evidence" value="ECO:0007669"/>
    <property type="project" value="TreeGrafter"/>
</dbReference>
<dbReference type="GO" id="GO:0046098">
    <property type="term" value="P:guanine metabolic process"/>
    <property type="evidence" value="ECO:0007669"/>
    <property type="project" value="TreeGrafter"/>
</dbReference>
<organism evidence="6 7">
    <name type="scientific">Dysosmobacter welbionis</name>
    <dbReference type="NCBI Taxonomy" id="2093857"/>
    <lineage>
        <taxon>Bacteria</taxon>
        <taxon>Bacillati</taxon>
        <taxon>Bacillota</taxon>
        <taxon>Clostridia</taxon>
        <taxon>Eubacteriales</taxon>
        <taxon>Oscillospiraceae</taxon>
        <taxon>Dysosmobacter</taxon>
    </lineage>
</organism>
<dbReference type="GO" id="GO:0005829">
    <property type="term" value="C:cytosol"/>
    <property type="evidence" value="ECO:0007669"/>
    <property type="project" value="TreeGrafter"/>
</dbReference>
<feature type="domain" description="Amidohydrolase-related" evidence="5">
    <location>
        <begin position="61"/>
        <end position="380"/>
    </location>
</feature>